<dbReference type="EMBL" id="JAKCXM010000268">
    <property type="protein sequence ID" value="KAJ0397072.1"/>
    <property type="molecule type" value="Genomic_DNA"/>
</dbReference>
<keyword evidence="2" id="KW-1185">Reference proteome</keyword>
<evidence type="ECO:0000313" key="1">
    <source>
        <dbReference type="EMBL" id="KAJ0397072.1"/>
    </source>
</evidence>
<protein>
    <submittedName>
        <fullName evidence="1">Uncharacterized protein</fullName>
    </submittedName>
</protein>
<comment type="caution">
    <text evidence="1">The sequence shown here is derived from an EMBL/GenBank/DDBJ whole genome shotgun (WGS) entry which is preliminary data.</text>
</comment>
<sequence>MDQILVKHRAYIDTCLRHVVEQTAKSDLRAMLESLRDQLQDLQNCEPEFWTLDVVRLIRGVVEARGPVLDSMSYEAITFDDLDFDAKSSGRLWQLEHL</sequence>
<evidence type="ECO:0000313" key="2">
    <source>
        <dbReference type="Proteomes" id="UP001209570"/>
    </source>
</evidence>
<gene>
    <name evidence="1" type="ORF">P43SY_005303</name>
</gene>
<accession>A0AAD5Q4J8</accession>
<dbReference type="Proteomes" id="UP001209570">
    <property type="component" value="Unassembled WGS sequence"/>
</dbReference>
<dbReference type="AlphaFoldDB" id="A0AAD5Q4J8"/>
<organism evidence="1 2">
    <name type="scientific">Pythium insidiosum</name>
    <name type="common">Pythiosis disease agent</name>
    <dbReference type="NCBI Taxonomy" id="114742"/>
    <lineage>
        <taxon>Eukaryota</taxon>
        <taxon>Sar</taxon>
        <taxon>Stramenopiles</taxon>
        <taxon>Oomycota</taxon>
        <taxon>Peronosporomycetes</taxon>
        <taxon>Pythiales</taxon>
        <taxon>Pythiaceae</taxon>
        <taxon>Pythium</taxon>
    </lineage>
</organism>
<reference evidence="1" key="1">
    <citation type="submission" date="2021-12" db="EMBL/GenBank/DDBJ databases">
        <title>Prjna785345.</title>
        <authorList>
            <person name="Rujirawat T."/>
            <person name="Krajaejun T."/>
        </authorList>
    </citation>
    <scope>NUCLEOTIDE SEQUENCE</scope>
    <source>
        <strain evidence="1">Pi057C3</strain>
    </source>
</reference>
<proteinExistence type="predicted"/>
<name>A0AAD5Q4J8_PYTIN</name>